<dbReference type="Gene3D" id="3.30.559.30">
    <property type="entry name" value="Nonribosomal peptide synthetase, condensation domain"/>
    <property type="match status" value="1"/>
</dbReference>
<evidence type="ECO:0000259" key="1">
    <source>
        <dbReference type="Pfam" id="PF00668"/>
    </source>
</evidence>
<proteinExistence type="predicted"/>
<reference evidence="2 3" key="1">
    <citation type="submission" date="2018-01" db="EMBL/GenBank/DDBJ databases">
        <title>Draft genome sequence of Nonomuraea sp. KC333.</title>
        <authorList>
            <person name="Sahin N."/>
            <person name="Saygin H."/>
            <person name="Ay H."/>
        </authorList>
    </citation>
    <scope>NUCLEOTIDE SEQUENCE [LARGE SCALE GENOMIC DNA]</scope>
    <source>
        <strain evidence="2 3">KC333</strain>
    </source>
</reference>
<dbReference type="InterPro" id="IPR023213">
    <property type="entry name" value="CAT-like_dom_sf"/>
</dbReference>
<name>A0A2W2DZV6_9ACTN</name>
<feature type="non-terminal residue" evidence="2">
    <location>
        <position position="140"/>
    </location>
</feature>
<dbReference type="Pfam" id="PF00668">
    <property type="entry name" value="Condensation"/>
    <property type="match status" value="1"/>
</dbReference>
<dbReference type="RefSeq" id="WP_146616085.1">
    <property type="nucleotide sequence ID" value="NZ_POUD01000685.1"/>
</dbReference>
<gene>
    <name evidence="2" type="ORF">C1J01_48640</name>
</gene>
<dbReference type="Gene3D" id="3.30.559.10">
    <property type="entry name" value="Chloramphenicol acetyltransferase-like domain"/>
    <property type="match status" value="1"/>
</dbReference>
<dbReference type="Proteomes" id="UP000249304">
    <property type="component" value="Unassembled WGS sequence"/>
</dbReference>
<feature type="non-terminal residue" evidence="2">
    <location>
        <position position="1"/>
    </location>
</feature>
<sequence length="140" mass="15108">LGAFGNEDVPFERLVEVLDPARSQAHHPLFQVALFFQNMAQSVLELPGLSIAGFDAGVEIAKFDLQLTVSPLEEDGVGVGMPMSLTYATDLFDESTVVSFAERLVRVLEAMVAEPDSVVGDVELLGEDERSQVLVAVNDT</sequence>
<protein>
    <recommendedName>
        <fullName evidence="1">Condensation domain-containing protein</fullName>
    </recommendedName>
</protein>
<keyword evidence="3" id="KW-1185">Reference proteome</keyword>
<comment type="caution">
    <text evidence="2">The sequence shown here is derived from an EMBL/GenBank/DDBJ whole genome shotgun (WGS) entry which is preliminary data.</text>
</comment>
<evidence type="ECO:0000313" key="3">
    <source>
        <dbReference type="Proteomes" id="UP000249304"/>
    </source>
</evidence>
<dbReference type="AlphaFoldDB" id="A0A2W2DZV6"/>
<feature type="domain" description="Condensation" evidence="1">
    <location>
        <begin position="3"/>
        <end position="133"/>
    </location>
</feature>
<dbReference type="GO" id="GO:0008610">
    <property type="term" value="P:lipid biosynthetic process"/>
    <property type="evidence" value="ECO:0007669"/>
    <property type="project" value="UniProtKB-ARBA"/>
</dbReference>
<evidence type="ECO:0000313" key="2">
    <source>
        <dbReference type="EMBL" id="PZF98303.1"/>
    </source>
</evidence>
<dbReference type="InterPro" id="IPR001242">
    <property type="entry name" value="Condensation_dom"/>
</dbReference>
<dbReference type="GO" id="GO:0003824">
    <property type="term" value="F:catalytic activity"/>
    <property type="evidence" value="ECO:0007669"/>
    <property type="project" value="InterPro"/>
</dbReference>
<organism evidence="2 3">
    <name type="scientific">Nonomuraea aridisoli</name>
    <dbReference type="NCBI Taxonomy" id="2070368"/>
    <lineage>
        <taxon>Bacteria</taxon>
        <taxon>Bacillati</taxon>
        <taxon>Actinomycetota</taxon>
        <taxon>Actinomycetes</taxon>
        <taxon>Streptosporangiales</taxon>
        <taxon>Streptosporangiaceae</taxon>
        <taxon>Nonomuraea</taxon>
    </lineage>
</organism>
<dbReference type="OrthoDB" id="3802848at2"/>
<dbReference type="EMBL" id="POUD01000685">
    <property type="protein sequence ID" value="PZF98303.1"/>
    <property type="molecule type" value="Genomic_DNA"/>
</dbReference>
<dbReference type="SUPFAM" id="SSF52777">
    <property type="entry name" value="CoA-dependent acyltransferases"/>
    <property type="match status" value="1"/>
</dbReference>
<accession>A0A2W2DZV6</accession>